<reference evidence="1" key="1">
    <citation type="submission" date="2019-08" db="EMBL/GenBank/DDBJ databases">
        <title>Genome sequence of Clostridiales bacterium MT110.</title>
        <authorList>
            <person name="Cao J."/>
        </authorList>
    </citation>
    <scope>NUCLEOTIDE SEQUENCE</scope>
    <source>
        <strain evidence="1">MT110</strain>
    </source>
</reference>
<sequence length="112" mass="12980">MKINKDLMKGSTSILILSLLDREDMYGYQIAHELKMLSNQVFELKEGTLYPMLHGLENEKAIESYWFDADNGKRRKYYRITEAGKTLLCNKKSEWEVYSKAINSVIGGKCYA</sequence>
<organism evidence="1 2">
    <name type="scientific">Anoxybacterium hadale</name>
    <dbReference type="NCBI Taxonomy" id="3408580"/>
    <lineage>
        <taxon>Bacteria</taxon>
        <taxon>Bacillati</taxon>
        <taxon>Bacillota</taxon>
        <taxon>Clostridia</taxon>
        <taxon>Peptostreptococcales</taxon>
        <taxon>Anaerovoracaceae</taxon>
        <taxon>Anoxybacterium</taxon>
    </lineage>
</organism>
<name>A0ACD1AG81_9FIRM</name>
<keyword evidence="2" id="KW-1185">Reference proteome</keyword>
<gene>
    <name evidence="1" type="ORF">FRZ06_19425</name>
</gene>
<evidence type="ECO:0000313" key="1">
    <source>
        <dbReference type="EMBL" id="QOX65369.1"/>
    </source>
</evidence>
<evidence type="ECO:0000313" key="2">
    <source>
        <dbReference type="Proteomes" id="UP000594014"/>
    </source>
</evidence>
<proteinExistence type="predicted"/>
<accession>A0ACD1AG81</accession>
<dbReference type="EMBL" id="CP042469">
    <property type="protein sequence ID" value="QOX65369.1"/>
    <property type="molecule type" value="Genomic_DNA"/>
</dbReference>
<dbReference type="Proteomes" id="UP000594014">
    <property type="component" value="Chromosome"/>
</dbReference>
<protein>
    <submittedName>
        <fullName evidence="1">PadR family transcriptional regulator</fullName>
    </submittedName>
</protein>